<dbReference type="Proteomes" id="UP001178507">
    <property type="component" value="Unassembled WGS sequence"/>
</dbReference>
<accession>A0AA36JAJ8</accession>
<dbReference type="GO" id="GO:0016705">
    <property type="term" value="F:oxidoreductase activity, acting on paired donors, with incorporation or reduction of molecular oxygen"/>
    <property type="evidence" value="ECO:0007669"/>
    <property type="project" value="InterPro"/>
</dbReference>
<organism evidence="10 11">
    <name type="scientific">Effrenium voratum</name>
    <dbReference type="NCBI Taxonomy" id="2562239"/>
    <lineage>
        <taxon>Eukaryota</taxon>
        <taxon>Sar</taxon>
        <taxon>Alveolata</taxon>
        <taxon>Dinophyceae</taxon>
        <taxon>Suessiales</taxon>
        <taxon>Symbiodiniaceae</taxon>
        <taxon>Effrenium</taxon>
    </lineage>
</organism>
<dbReference type="GO" id="GO:0020037">
    <property type="term" value="F:heme binding"/>
    <property type="evidence" value="ECO:0007669"/>
    <property type="project" value="InterPro"/>
</dbReference>
<dbReference type="InterPro" id="IPR036396">
    <property type="entry name" value="Cyt_P450_sf"/>
</dbReference>
<evidence type="ECO:0000256" key="2">
    <source>
        <dbReference type="ARBA" id="ARBA00010617"/>
    </source>
</evidence>
<dbReference type="GO" id="GO:0004497">
    <property type="term" value="F:monooxygenase activity"/>
    <property type="evidence" value="ECO:0007669"/>
    <property type="project" value="UniProtKB-KW"/>
</dbReference>
<dbReference type="Pfam" id="PF00067">
    <property type="entry name" value="p450"/>
    <property type="match status" value="1"/>
</dbReference>
<dbReference type="InterPro" id="IPR017972">
    <property type="entry name" value="Cyt_P450_CS"/>
</dbReference>
<dbReference type="PRINTS" id="PR00385">
    <property type="entry name" value="P450"/>
</dbReference>
<evidence type="ECO:0000313" key="11">
    <source>
        <dbReference type="Proteomes" id="UP001178507"/>
    </source>
</evidence>
<keyword evidence="6 8" id="KW-0408">Iron</keyword>
<feature type="binding site" description="axial binding residue" evidence="8">
    <location>
        <position position="447"/>
    </location>
    <ligand>
        <name>heme</name>
        <dbReference type="ChEBI" id="CHEBI:30413"/>
    </ligand>
    <ligandPart>
        <name>Fe</name>
        <dbReference type="ChEBI" id="CHEBI:18248"/>
    </ligandPart>
</feature>
<dbReference type="PRINTS" id="PR00463">
    <property type="entry name" value="EP450I"/>
</dbReference>
<keyword evidence="5 9" id="KW-0560">Oxidoreductase</keyword>
<evidence type="ECO:0000256" key="5">
    <source>
        <dbReference type="ARBA" id="ARBA00023002"/>
    </source>
</evidence>
<keyword evidence="4 8" id="KW-0479">Metal-binding</keyword>
<name>A0AA36JAJ8_9DINO</name>
<dbReference type="InterPro" id="IPR001128">
    <property type="entry name" value="Cyt_P450"/>
</dbReference>
<keyword evidence="3 8" id="KW-0349">Heme</keyword>
<keyword evidence="7 9" id="KW-0503">Monooxygenase</keyword>
<keyword evidence="11" id="KW-1185">Reference proteome</keyword>
<dbReference type="PANTHER" id="PTHR24279">
    <property type="entry name" value="CYTOCHROME P450"/>
    <property type="match status" value="1"/>
</dbReference>
<dbReference type="GO" id="GO:0005506">
    <property type="term" value="F:iron ion binding"/>
    <property type="evidence" value="ECO:0007669"/>
    <property type="project" value="InterPro"/>
</dbReference>
<evidence type="ECO:0000256" key="6">
    <source>
        <dbReference type="ARBA" id="ARBA00023004"/>
    </source>
</evidence>
<evidence type="ECO:0000256" key="1">
    <source>
        <dbReference type="ARBA" id="ARBA00001971"/>
    </source>
</evidence>
<gene>
    <name evidence="10" type="ORF">EVOR1521_LOCUS24808</name>
</gene>
<evidence type="ECO:0008006" key="12">
    <source>
        <dbReference type="Google" id="ProtNLM"/>
    </source>
</evidence>
<dbReference type="PROSITE" id="PS00086">
    <property type="entry name" value="CYTOCHROME_P450"/>
    <property type="match status" value="1"/>
</dbReference>
<dbReference type="InterPro" id="IPR002401">
    <property type="entry name" value="Cyt_P450_E_grp-I"/>
</dbReference>
<evidence type="ECO:0000256" key="8">
    <source>
        <dbReference type="PIRSR" id="PIRSR602401-1"/>
    </source>
</evidence>
<evidence type="ECO:0000256" key="9">
    <source>
        <dbReference type="RuleBase" id="RU000461"/>
    </source>
</evidence>
<evidence type="ECO:0000256" key="7">
    <source>
        <dbReference type="ARBA" id="ARBA00023033"/>
    </source>
</evidence>
<dbReference type="Gene3D" id="1.10.630.10">
    <property type="entry name" value="Cytochrome P450"/>
    <property type="match status" value="1"/>
</dbReference>
<reference evidence="10" key="1">
    <citation type="submission" date="2023-08" db="EMBL/GenBank/DDBJ databases">
        <authorList>
            <person name="Chen Y."/>
            <person name="Shah S."/>
            <person name="Dougan E. K."/>
            <person name="Thang M."/>
            <person name="Chan C."/>
        </authorList>
    </citation>
    <scope>NUCLEOTIDE SEQUENCE</scope>
</reference>
<evidence type="ECO:0000256" key="4">
    <source>
        <dbReference type="ARBA" id="ARBA00022723"/>
    </source>
</evidence>
<dbReference type="AlphaFoldDB" id="A0AA36JAJ8"/>
<comment type="cofactor">
    <cofactor evidence="1 8">
        <name>heme</name>
        <dbReference type="ChEBI" id="CHEBI:30413"/>
    </cofactor>
</comment>
<evidence type="ECO:0000313" key="10">
    <source>
        <dbReference type="EMBL" id="CAJ1401715.1"/>
    </source>
</evidence>
<dbReference type="PANTHER" id="PTHR24279:SF120">
    <property type="entry name" value="CYTOCHROME P450"/>
    <property type="match status" value="1"/>
</dbReference>
<dbReference type="EMBL" id="CAUJNA010003427">
    <property type="protein sequence ID" value="CAJ1401715.1"/>
    <property type="molecule type" value="Genomic_DNA"/>
</dbReference>
<comment type="similarity">
    <text evidence="2 9">Belongs to the cytochrome P450 family.</text>
</comment>
<dbReference type="InterPro" id="IPR050479">
    <property type="entry name" value="CYP11_CYP27_families"/>
</dbReference>
<protein>
    <recommendedName>
        <fullName evidence="12">Cytochrome P450</fullName>
    </recommendedName>
</protein>
<comment type="caution">
    <text evidence="10">The sequence shown here is derived from an EMBL/GenBank/DDBJ whole genome shotgun (WGS) entry which is preliminary data.</text>
</comment>
<evidence type="ECO:0000256" key="3">
    <source>
        <dbReference type="ARBA" id="ARBA00022617"/>
    </source>
</evidence>
<dbReference type="SUPFAM" id="SSF48264">
    <property type="entry name" value="Cytochrome P450"/>
    <property type="match status" value="1"/>
</dbReference>
<sequence length="499" mass="56234">MASPLRRSSVEALKLGFDGVKVQPFSEIPGPKFPVLGALPTFLSYGFRKSHSFYKDLYKQYGPIVDTSILSDPAVMVSDPREWRKVFQREGRYPKGIVSDLWMTEKVNKKHGFPTSSLMQEGKEWQQGRQALQKDIFSVASATSYCEPVTDAAQQVMDGLNMKLAKDEGVDFDGVMVDAVADVFTAAVLGKPLGFSTGAATEAQRRWARAGMRSIELTATMMFQPHMKIWPEAFQPYREYEELMGDMVRTTTQLVEETIESYKDFSGPEDELPYVVRVARRGELPSETLAHEVQAIVVAGLDTTYHVLLWNMLNLAQFPHAQEALREEVFRVLGPSAHFTRDKLSEMPYLKALMRETHRFSHPASLFTYRFLDEDVALCGYNVPAGTRIMMMSEGLQSDPALVEDPEKFRPERFLPEAVEARKTDPLKSLIDHKLLGTPFSFGARMCLGARLADMEIMTLLAKFTACFDVQLAPNQTWEKVAKTMAAPEPSPKVIFRAR</sequence>
<proteinExistence type="inferred from homology"/>